<dbReference type="PROSITE" id="PS00041">
    <property type="entry name" value="HTH_ARAC_FAMILY_1"/>
    <property type="match status" value="1"/>
</dbReference>
<dbReference type="Pfam" id="PF12833">
    <property type="entry name" value="HTH_18"/>
    <property type="match status" value="1"/>
</dbReference>
<organism evidence="5 6">
    <name type="scientific">Azospirillum cavernae</name>
    <dbReference type="NCBI Taxonomy" id="2320860"/>
    <lineage>
        <taxon>Bacteria</taxon>
        <taxon>Pseudomonadati</taxon>
        <taxon>Pseudomonadota</taxon>
        <taxon>Alphaproteobacteria</taxon>
        <taxon>Rhodospirillales</taxon>
        <taxon>Azospirillaceae</taxon>
        <taxon>Azospirillum</taxon>
    </lineage>
</organism>
<dbReference type="InterPro" id="IPR018062">
    <property type="entry name" value="HTH_AraC-typ_CS"/>
</dbReference>
<evidence type="ECO:0000256" key="2">
    <source>
        <dbReference type="ARBA" id="ARBA00023125"/>
    </source>
</evidence>
<evidence type="ECO:0000313" key="5">
    <source>
        <dbReference type="EMBL" id="RJF79116.1"/>
    </source>
</evidence>
<dbReference type="InterPro" id="IPR018060">
    <property type="entry name" value="HTH_AraC"/>
</dbReference>
<evidence type="ECO:0000256" key="3">
    <source>
        <dbReference type="ARBA" id="ARBA00023163"/>
    </source>
</evidence>
<keyword evidence="2" id="KW-0238">DNA-binding</keyword>
<proteinExistence type="predicted"/>
<reference evidence="5 6" key="1">
    <citation type="submission" date="2018-09" db="EMBL/GenBank/DDBJ databases">
        <authorList>
            <person name="Zhu H."/>
        </authorList>
    </citation>
    <scope>NUCLEOTIDE SEQUENCE [LARGE SCALE GENOMIC DNA]</scope>
    <source>
        <strain evidence="5 6">K2W22B-5</strain>
    </source>
</reference>
<name>A0A418VRK8_9PROT</name>
<evidence type="ECO:0000259" key="4">
    <source>
        <dbReference type="PROSITE" id="PS01124"/>
    </source>
</evidence>
<dbReference type="Gene3D" id="1.10.10.60">
    <property type="entry name" value="Homeodomain-like"/>
    <property type="match status" value="2"/>
</dbReference>
<keyword evidence="1" id="KW-0805">Transcription regulation</keyword>
<dbReference type="PROSITE" id="PS01124">
    <property type="entry name" value="HTH_ARAC_FAMILY_2"/>
    <property type="match status" value="1"/>
</dbReference>
<dbReference type="EMBL" id="QYUL01000003">
    <property type="protein sequence ID" value="RJF79116.1"/>
    <property type="molecule type" value="Genomic_DNA"/>
</dbReference>
<dbReference type="Proteomes" id="UP000283458">
    <property type="component" value="Unassembled WGS sequence"/>
</dbReference>
<keyword evidence="6" id="KW-1185">Reference proteome</keyword>
<keyword evidence="3" id="KW-0804">Transcription</keyword>
<gene>
    <name evidence="5" type="ORF">D3877_20015</name>
</gene>
<dbReference type="InterPro" id="IPR050204">
    <property type="entry name" value="AraC_XylS_family_regulators"/>
</dbReference>
<accession>A0A418VRK8</accession>
<feature type="domain" description="HTH araC/xylS-type" evidence="4">
    <location>
        <begin position="177"/>
        <end position="274"/>
    </location>
</feature>
<evidence type="ECO:0000313" key="6">
    <source>
        <dbReference type="Proteomes" id="UP000283458"/>
    </source>
</evidence>
<dbReference type="SMART" id="SM00342">
    <property type="entry name" value="HTH_ARAC"/>
    <property type="match status" value="1"/>
</dbReference>
<evidence type="ECO:0000256" key="1">
    <source>
        <dbReference type="ARBA" id="ARBA00023015"/>
    </source>
</evidence>
<dbReference type="AlphaFoldDB" id="A0A418VRK8"/>
<dbReference type="PANTHER" id="PTHR46796">
    <property type="entry name" value="HTH-TYPE TRANSCRIPTIONAL ACTIVATOR RHAS-RELATED"/>
    <property type="match status" value="1"/>
</dbReference>
<sequence>MVTMVNSRMYHWQGNGCDFTRFDIAPKDRINIVKAFNDDVSIIAFTGSIWETQQDGRSYIELPANMILRDAGQVYSTTMRQVADTGAICREIRISPQRLAEMYAAADQELAPINFQSPVMEAPEVHEVFWLMHWLSEQNPCALEMATDTHRLLWRLSRRSGHPGLRRSRETSPQKIGRVADYIRAHFSDGVALQTLAEIAGCNPFVLLRQFRKKMGVTPHDYLAICRVNAARDLLKRGAPILETSFACGFSDQSHLTRCFKKHMGVTPGRFVTINRR</sequence>
<dbReference type="GO" id="GO:0003700">
    <property type="term" value="F:DNA-binding transcription factor activity"/>
    <property type="evidence" value="ECO:0007669"/>
    <property type="project" value="InterPro"/>
</dbReference>
<dbReference type="InterPro" id="IPR009057">
    <property type="entry name" value="Homeodomain-like_sf"/>
</dbReference>
<comment type="caution">
    <text evidence="5">The sequence shown here is derived from an EMBL/GenBank/DDBJ whole genome shotgun (WGS) entry which is preliminary data.</text>
</comment>
<protein>
    <submittedName>
        <fullName evidence="5">AraC family transcriptional regulator</fullName>
    </submittedName>
</protein>
<dbReference type="GO" id="GO:0043565">
    <property type="term" value="F:sequence-specific DNA binding"/>
    <property type="evidence" value="ECO:0007669"/>
    <property type="project" value="InterPro"/>
</dbReference>
<dbReference type="SUPFAM" id="SSF46689">
    <property type="entry name" value="Homeodomain-like"/>
    <property type="match status" value="2"/>
</dbReference>